<dbReference type="Proteomes" id="UP000782610">
    <property type="component" value="Unassembled WGS sequence"/>
</dbReference>
<protein>
    <recommendedName>
        <fullName evidence="1">Tip attachment protein J HDII-ins2 domain-containing protein</fullName>
    </recommendedName>
</protein>
<organism evidence="2 3">
    <name type="scientific">Devosia nanyangense</name>
    <dbReference type="NCBI Taxonomy" id="1228055"/>
    <lineage>
        <taxon>Bacteria</taxon>
        <taxon>Pseudomonadati</taxon>
        <taxon>Pseudomonadota</taxon>
        <taxon>Alphaproteobacteria</taxon>
        <taxon>Hyphomicrobiales</taxon>
        <taxon>Devosiaceae</taxon>
        <taxon>Devosia</taxon>
    </lineage>
</organism>
<comment type="caution">
    <text evidence="2">The sequence shown here is derived from an EMBL/GenBank/DDBJ whole genome shotgun (WGS) entry which is preliminary data.</text>
</comment>
<gene>
    <name evidence="2" type="ORF">HY834_08890</name>
</gene>
<accession>A0A933L2E6</accession>
<feature type="domain" description="Tip attachment protein J HDII-ins2" evidence="1">
    <location>
        <begin position="247"/>
        <end position="372"/>
    </location>
</feature>
<dbReference type="Pfam" id="PF24801">
    <property type="entry name" value="FNIII-A_GpJ"/>
    <property type="match status" value="1"/>
</dbReference>
<sequence>MNAIVKTSGDSEIIPPGMSITLVLVLHPIRLEREVVAAPAGLTIAELVEFGRSRATTRIACRHRAWLNGHEVLPDYWRCVRPKPGTTLIVRAVAADGGDIGSLLKAAVAIGGALAGTVNPLLGAAITVGGSLLVNMLFPPASSKLASKAVSTAYALGGSSNAATPYGTISSVEGKTRVYPKQGSKWFTEFHGGDQYLIGLLNLCYGPVDISAIKIGETPIENFDDVEIELREGYADDDPITLYPADVAQTDLALALTEAAGWLERTTAADADVLSVDVVAAGGIVKVDSSGANKNYTVSLRAEYSLTSVTNWQLLGTLDLTARSTKAIRKTLRKTVARGDYKVRFKKTSTDYTGSLHVTEDVVWTALRSTTNEDPISFPLPLAKLAIRIKASSQLNGGLDTLNAICQSKVTSWSAEANAWVPDTISNAPADLFRHVAQGPANARAAADSRVDLETLTRWAAFCAARGYCFNMEYDARTSVYEALCDIAAAGRATVIDINGKWSVAWDDPDAPIVQHFTPRNSWGFSGSRQYRSNPPHGFRCRFVNETTGYIQDERIVYDDGYDENNATLFEQLEFPRQTDPDLVWKHARYHIAQPRLRPETYSLNVDDIEAIVATRGDRVRASHDVTMWGLGSGRVKAIDGLLVTLDEPVTMEVAKAYSIRFRLADNSSVVSPVITDDGEQTVVELVAAPETPPVAGDLFMFGETDEESVVLRLLSVTPLGDGSARVTMVDDAPEIALADSGAIPAFDSHITVPTDPATAAPVNLVVRETLEGVDGDLISGAVASWETLAGSTPVAFDVQYQDTDGDGIWRDAGRVTAPEKSAEIERLSVGPWAFQVRSVFADGTFSNWTRTDAVLTGLAGVAVPDVVDLRLTYDDKTAALTWSEVTAGIWPVRYHIRQGASWDGGLDFPGGDVAQTRWKTYGDGLYWVAAYITPAPGVIKYGAAASILVDGSVLVENVLAEFDEAAGGWTGTVSGAGALSGGNFVTTEAETLAYYEPISPAHVVDCGYARATRLNAWVKAVGVPVEQDIRAIADIRAETDLLSSASSRFVEAWVEVSIGQDGENDAFAPADIYAPADVFTAGVNWGAWQKFAPGVYVGRWFRFRLVLRSLDGTIIATATAFYYSVDVPDRVDHLVGYALAGAGATFTFAPDATAVATPFKGGPNGAAVPRISVQVLNSIAGDDVQVTAKTASQVTIQVVNAGVGVARTIDAEFQGW</sequence>
<proteinExistence type="predicted"/>
<evidence type="ECO:0000259" key="1">
    <source>
        <dbReference type="Pfam" id="PF24801"/>
    </source>
</evidence>
<dbReference type="AlphaFoldDB" id="A0A933L2E6"/>
<name>A0A933L2E6_9HYPH</name>
<evidence type="ECO:0000313" key="3">
    <source>
        <dbReference type="Proteomes" id="UP000782610"/>
    </source>
</evidence>
<evidence type="ECO:0000313" key="2">
    <source>
        <dbReference type="EMBL" id="MBI4921852.1"/>
    </source>
</evidence>
<dbReference type="NCBIfam" id="NF040662">
    <property type="entry name" value="attach_TipJ_rel"/>
    <property type="match status" value="1"/>
</dbReference>
<reference evidence="2" key="1">
    <citation type="submission" date="2020-07" db="EMBL/GenBank/DDBJ databases">
        <title>Huge and variable diversity of episymbiotic CPR bacteria and DPANN archaea in groundwater ecosystems.</title>
        <authorList>
            <person name="He C.Y."/>
            <person name="Keren R."/>
            <person name="Whittaker M."/>
            <person name="Farag I.F."/>
            <person name="Doudna J."/>
            <person name="Cate J.H.D."/>
            <person name="Banfield J.F."/>
        </authorList>
    </citation>
    <scope>NUCLEOTIDE SEQUENCE</scope>
    <source>
        <strain evidence="2">NC_groundwater_1586_Pr3_B-0.1um_66_15</strain>
    </source>
</reference>
<dbReference type="InterPro" id="IPR055385">
    <property type="entry name" value="GpJ_HDII-ins2"/>
</dbReference>
<dbReference type="EMBL" id="JACRAF010000025">
    <property type="protein sequence ID" value="MBI4921852.1"/>
    <property type="molecule type" value="Genomic_DNA"/>
</dbReference>